<dbReference type="EMBL" id="KI657469">
    <property type="protein sequence ID" value="ETN86961.1"/>
    <property type="molecule type" value="Genomic_DNA"/>
</dbReference>
<evidence type="ECO:0000313" key="1">
    <source>
        <dbReference type="EMBL" id="ETN86961.1"/>
    </source>
</evidence>
<gene>
    <name evidence="1" type="ORF">NECAME_16034</name>
</gene>
<name>W2U0S7_NECAM</name>
<dbReference type="KEGG" id="nai:NECAME_16034"/>
<evidence type="ECO:0000313" key="2">
    <source>
        <dbReference type="Proteomes" id="UP000053676"/>
    </source>
</evidence>
<dbReference type="Proteomes" id="UP000053676">
    <property type="component" value="Unassembled WGS sequence"/>
</dbReference>
<organism evidence="1 2">
    <name type="scientific">Necator americanus</name>
    <name type="common">Human hookworm</name>
    <dbReference type="NCBI Taxonomy" id="51031"/>
    <lineage>
        <taxon>Eukaryota</taxon>
        <taxon>Metazoa</taxon>
        <taxon>Ecdysozoa</taxon>
        <taxon>Nematoda</taxon>
        <taxon>Chromadorea</taxon>
        <taxon>Rhabditida</taxon>
        <taxon>Rhabditina</taxon>
        <taxon>Rhabditomorpha</taxon>
        <taxon>Strongyloidea</taxon>
        <taxon>Ancylostomatidae</taxon>
        <taxon>Bunostominae</taxon>
        <taxon>Necator</taxon>
    </lineage>
</organism>
<reference evidence="2" key="1">
    <citation type="journal article" date="2014" name="Nat. Genet.">
        <title>Genome of the human hookworm Necator americanus.</title>
        <authorList>
            <person name="Tang Y.T."/>
            <person name="Gao X."/>
            <person name="Rosa B.A."/>
            <person name="Abubucker S."/>
            <person name="Hallsworth-Pepin K."/>
            <person name="Martin J."/>
            <person name="Tyagi R."/>
            <person name="Heizer E."/>
            <person name="Zhang X."/>
            <person name="Bhonagiri-Palsikar V."/>
            <person name="Minx P."/>
            <person name="Warren W.C."/>
            <person name="Wang Q."/>
            <person name="Zhan B."/>
            <person name="Hotez P.J."/>
            <person name="Sternberg P.W."/>
            <person name="Dougall A."/>
            <person name="Gaze S.T."/>
            <person name="Mulvenna J."/>
            <person name="Sotillo J."/>
            <person name="Ranganathan S."/>
            <person name="Rabelo E.M."/>
            <person name="Wilson R.K."/>
            <person name="Felgner P.L."/>
            <person name="Bethony J."/>
            <person name="Hawdon J.M."/>
            <person name="Gasser R.B."/>
            <person name="Loukas A."/>
            <person name="Mitreva M."/>
        </authorList>
    </citation>
    <scope>NUCLEOTIDE SEQUENCE [LARGE SCALE GENOMIC DNA]</scope>
</reference>
<proteinExistence type="predicted"/>
<protein>
    <submittedName>
        <fullName evidence="1">Uncharacterized protein</fullName>
    </submittedName>
</protein>
<dbReference type="AlphaFoldDB" id="W2U0S7"/>
<accession>W2U0S7</accession>
<sequence length="74" mass="8091">MDPVFATVNGVRKRRAASDPNSARNLKVNNFAEEFTELIAEIITRLGPRSSEPLFIVAGSYVRPGDRIACAAKD</sequence>
<keyword evidence="2" id="KW-1185">Reference proteome</keyword>